<dbReference type="Proteomes" id="UP000029644">
    <property type="component" value="Unassembled WGS sequence"/>
</dbReference>
<accession>A0A090VG09</accession>
<name>A0A090VG09_9FLAO</name>
<organism evidence="1 2">
    <name type="scientific">Algibacter lectus</name>
    <dbReference type="NCBI Taxonomy" id="221126"/>
    <lineage>
        <taxon>Bacteria</taxon>
        <taxon>Pseudomonadati</taxon>
        <taxon>Bacteroidota</taxon>
        <taxon>Flavobacteriia</taxon>
        <taxon>Flavobacteriales</taxon>
        <taxon>Flavobacteriaceae</taxon>
        <taxon>Algibacter</taxon>
    </lineage>
</organism>
<dbReference type="AlphaFoldDB" id="A0A090VG09"/>
<evidence type="ECO:0000313" key="1">
    <source>
        <dbReference type="EMBL" id="GAL62963.1"/>
    </source>
</evidence>
<dbReference type="EMBL" id="BBNQ01000009">
    <property type="protein sequence ID" value="GAL62963.1"/>
    <property type="molecule type" value="Genomic_DNA"/>
</dbReference>
<reference evidence="1 2" key="1">
    <citation type="journal article" date="2014" name="Genome Announc.">
        <title>Draft Genome Sequences of Marine Flavobacterium Algibacter lectus Strains SS8 and NR4.</title>
        <authorList>
            <person name="Takatani N."/>
            <person name="Nakanishi M."/>
            <person name="Meirelles P."/>
            <person name="Mino S."/>
            <person name="Suda W."/>
            <person name="Oshima K."/>
            <person name="Hattori M."/>
            <person name="Ohkuma M."/>
            <person name="Hosokawa M."/>
            <person name="Miyashita K."/>
            <person name="Thompson F.L."/>
            <person name="Niwa A."/>
            <person name="Sawabe T."/>
            <person name="Sawabe T."/>
        </authorList>
    </citation>
    <scope>NUCLEOTIDE SEQUENCE [LARGE SCALE GENOMIC DNA]</scope>
    <source>
        <strain evidence="1 2">JCM 19300</strain>
    </source>
</reference>
<proteinExistence type="predicted"/>
<evidence type="ECO:0000313" key="2">
    <source>
        <dbReference type="Proteomes" id="UP000029644"/>
    </source>
</evidence>
<protein>
    <submittedName>
        <fullName evidence="1">Uncharacterized protein</fullName>
    </submittedName>
</protein>
<comment type="caution">
    <text evidence="1">The sequence shown here is derived from an EMBL/GenBank/DDBJ whole genome shotgun (WGS) entry which is preliminary data.</text>
</comment>
<gene>
    <name evidence="1" type="ORF">JCM19300_981</name>
</gene>
<sequence length="46" mass="5357">MNEEINKAIQILKEGGLILYYRYRLGNWLRCHKPRGCKKGIPIKAA</sequence>